<evidence type="ECO:0000256" key="7">
    <source>
        <dbReference type="PIRSR" id="PIRSR000524-50"/>
    </source>
</evidence>
<dbReference type="InterPro" id="IPR024169">
    <property type="entry name" value="SP_NH2Trfase/AEP_transaminase"/>
</dbReference>
<gene>
    <name evidence="11" type="ORF">SAMN05192539_101083</name>
</gene>
<dbReference type="GO" id="GO:0019265">
    <property type="term" value="P:glycine biosynthetic process, by transamination of glyoxylate"/>
    <property type="evidence" value="ECO:0007669"/>
    <property type="project" value="TreeGrafter"/>
</dbReference>
<reference evidence="12" key="1">
    <citation type="submission" date="2016-10" db="EMBL/GenBank/DDBJ databases">
        <authorList>
            <person name="Varghese N."/>
            <person name="Submissions S."/>
        </authorList>
    </citation>
    <scope>NUCLEOTIDE SEQUENCE [LARGE SCALE GENOMIC DNA]</scope>
    <source>
        <strain evidence="12">LMG 26031</strain>
    </source>
</reference>
<evidence type="ECO:0000256" key="4">
    <source>
        <dbReference type="ARBA" id="ARBA00022679"/>
    </source>
</evidence>
<dbReference type="PROSITE" id="PS00595">
    <property type="entry name" value="AA_TRANSFER_CLASS_5"/>
    <property type="match status" value="1"/>
</dbReference>
<dbReference type="InterPro" id="IPR015421">
    <property type="entry name" value="PyrdxlP-dep_Trfase_major"/>
</dbReference>
<accession>A0A1H6YHL5</accession>
<sequence>MSNTSGTRIPGRNILAVPGPTNIPDAVQRAMVVSMEDHRSTKFPELAHGLLADLKKIYRTAEGQPFIFPSSGTGAWEAALTNTLSPGDRVLVPRFGQFSHLWADMAQRLGFDVEILDVDWGEGVPVERIAEILKADRQHTIKGILACHNETATGVTSDIGALRRAMDDAGHPALLFVDGVSSIGCIDFRMDEWGVDLAVTGSQKGLMLPAGLGILCVSQKALKTIAHAKSRRCYFDLADMVRANATGYFPYTPALSLMYGLRAALDLLFQEGLENVFARHHYLASGVRAAVTEGWGLDVCAKAPKWHSDTVSAIVVPEGFNAAQVIDTAYRRYNLALGAGLSKVAGKVFRIGHLGDLNELMLTSAIAGAEMAMLDAGIDVRPGSGVGAAGQYWRTHVPGAQAGAQAATQPAAQPAVRRVAAA</sequence>
<dbReference type="EMBL" id="FNYE01000010">
    <property type="protein sequence ID" value="SEJ39324.1"/>
    <property type="molecule type" value="Genomic_DNA"/>
</dbReference>
<dbReference type="PANTHER" id="PTHR21152:SF24">
    <property type="entry name" value="ALANINE--GLYOXYLATE AMINOTRANSFERASE 1"/>
    <property type="match status" value="1"/>
</dbReference>
<proteinExistence type="inferred from homology"/>
<feature type="modified residue" description="N6-(pyridoxal phosphate)lysine" evidence="7">
    <location>
        <position position="204"/>
    </location>
</feature>
<dbReference type="OrthoDB" id="9766472at2"/>
<keyword evidence="5 7" id="KW-0663">Pyridoxal phosphate</keyword>
<evidence type="ECO:0000256" key="5">
    <source>
        <dbReference type="ARBA" id="ARBA00022898"/>
    </source>
</evidence>
<evidence type="ECO:0000256" key="9">
    <source>
        <dbReference type="RuleBase" id="RU004504"/>
    </source>
</evidence>
<feature type="binding site" evidence="6">
    <location>
        <position position="350"/>
    </location>
    <ligand>
        <name>substrate</name>
    </ligand>
</feature>
<dbReference type="CDD" id="cd06451">
    <property type="entry name" value="AGAT_like"/>
    <property type="match status" value="1"/>
</dbReference>
<evidence type="ECO:0000256" key="2">
    <source>
        <dbReference type="ARBA" id="ARBA00009236"/>
    </source>
</evidence>
<evidence type="ECO:0000256" key="3">
    <source>
        <dbReference type="ARBA" id="ARBA00022576"/>
    </source>
</evidence>
<keyword evidence="3 11" id="KW-0032">Aminotransferase</keyword>
<dbReference type="Proteomes" id="UP000198866">
    <property type="component" value="Unassembled WGS sequence"/>
</dbReference>
<evidence type="ECO:0000313" key="12">
    <source>
        <dbReference type="Proteomes" id="UP000198866"/>
    </source>
</evidence>
<dbReference type="InterPro" id="IPR015424">
    <property type="entry name" value="PyrdxlP-dep_Trfase"/>
</dbReference>
<dbReference type="SUPFAM" id="SSF53383">
    <property type="entry name" value="PLP-dependent transferases"/>
    <property type="match status" value="1"/>
</dbReference>
<organism evidence="11 12">
    <name type="scientific">Paraburkholderia diazotrophica</name>
    <dbReference type="NCBI Taxonomy" id="667676"/>
    <lineage>
        <taxon>Bacteria</taxon>
        <taxon>Pseudomonadati</taxon>
        <taxon>Pseudomonadota</taxon>
        <taxon>Betaproteobacteria</taxon>
        <taxon>Burkholderiales</taxon>
        <taxon>Burkholderiaceae</taxon>
        <taxon>Paraburkholderia</taxon>
    </lineage>
</organism>
<dbReference type="AlphaFoldDB" id="A0A1H6YHL5"/>
<dbReference type="FunFam" id="3.40.640.10:FF:000054">
    <property type="entry name" value="Serine--glyoxylate aminotransferase"/>
    <property type="match status" value="1"/>
</dbReference>
<dbReference type="RefSeq" id="WP_090866280.1">
    <property type="nucleotide sequence ID" value="NZ_FNYE01000010.1"/>
</dbReference>
<evidence type="ECO:0000256" key="6">
    <source>
        <dbReference type="PIRSR" id="PIRSR000524-1"/>
    </source>
</evidence>
<keyword evidence="12" id="KW-1185">Reference proteome</keyword>
<dbReference type="PIRSF" id="PIRSF000524">
    <property type="entry name" value="SPT"/>
    <property type="match status" value="1"/>
</dbReference>
<dbReference type="InterPro" id="IPR000192">
    <property type="entry name" value="Aminotrans_V_dom"/>
</dbReference>
<evidence type="ECO:0000259" key="10">
    <source>
        <dbReference type="Pfam" id="PF00266"/>
    </source>
</evidence>
<dbReference type="FunFam" id="3.90.1150.10:FF:000031">
    <property type="entry name" value="Serine--glyoxylate aminotransferase"/>
    <property type="match status" value="1"/>
</dbReference>
<dbReference type="Gene3D" id="3.40.640.10">
    <property type="entry name" value="Type I PLP-dependent aspartate aminotransferase-like (Major domain)"/>
    <property type="match status" value="1"/>
</dbReference>
<feature type="domain" description="Aminotransferase class V" evidence="10">
    <location>
        <begin position="30"/>
        <end position="340"/>
    </location>
</feature>
<dbReference type="InterPro" id="IPR020578">
    <property type="entry name" value="Aminotrans_V_PyrdxlP_BS"/>
</dbReference>
<dbReference type="InterPro" id="IPR015422">
    <property type="entry name" value="PyrdxlP-dep_Trfase_small"/>
</dbReference>
<dbReference type="Gene3D" id="3.90.1150.10">
    <property type="entry name" value="Aspartate Aminotransferase, domain 1"/>
    <property type="match status" value="1"/>
</dbReference>
<evidence type="ECO:0000313" key="11">
    <source>
        <dbReference type="EMBL" id="SEJ39324.1"/>
    </source>
</evidence>
<protein>
    <submittedName>
        <fullName evidence="11">Serine-glyoxylate aminotransferase apoenzyme</fullName>
    </submittedName>
</protein>
<comment type="similarity">
    <text evidence="2 8">Belongs to the class-V pyridoxal-phosphate-dependent aminotransferase family.</text>
</comment>
<dbReference type="Pfam" id="PF00266">
    <property type="entry name" value="Aminotran_5"/>
    <property type="match status" value="1"/>
</dbReference>
<dbReference type="GO" id="GO:0004760">
    <property type="term" value="F:L-serine-pyruvate transaminase activity"/>
    <property type="evidence" value="ECO:0007669"/>
    <property type="project" value="TreeGrafter"/>
</dbReference>
<comment type="cofactor">
    <cofactor evidence="1 7 9">
        <name>pyridoxal 5'-phosphate</name>
        <dbReference type="ChEBI" id="CHEBI:597326"/>
    </cofactor>
</comment>
<name>A0A1H6YHL5_9BURK</name>
<evidence type="ECO:0000256" key="1">
    <source>
        <dbReference type="ARBA" id="ARBA00001933"/>
    </source>
</evidence>
<dbReference type="GO" id="GO:0008453">
    <property type="term" value="F:alanine-glyoxylate transaminase activity"/>
    <property type="evidence" value="ECO:0007669"/>
    <property type="project" value="TreeGrafter"/>
</dbReference>
<keyword evidence="4 11" id="KW-0808">Transferase</keyword>
<dbReference type="STRING" id="667676.SAMN05192539_101083"/>
<evidence type="ECO:0000256" key="8">
    <source>
        <dbReference type="RuleBase" id="RU004075"/>
    </source>
</evidence>
<dbReference type="PANTHER" id="PTHR21152">
    <property type="entry name" value="AMINOTRANSFERASE CLASS V"/>
    <property type="match status" value="1"/>
</dbReference>